<dbReference type="RefSeq" id="XP_024358742.1">
    <property type="nucleotide sequence ID" value="XM_024502974.2"/>
</dbReference>
<reference evidence="1 2" key="1">
    <citation type="journal article" date="2008" name="Science">
        <title>The Physcomitrella genome reveals evolutionary insights into the conquest of land by plants.</title>
        <authorList>
            <person name="Rensing S."/>
            <person name="Lang D."/>
            <person name="Zimmer A."/>
            <person name="Terry A."/>
            <person name="Salamov A."/>
            <person name="Shapiro H."/>
            <person name="Nishiyama T."/>
            <person name="Perroud P.-F."/>
            <person name="Lindquist E."/>
            <person name="Kamisugi Y."/>
            <person name="Tanahashi T."/>
            <person name="Sakakibara K."/>
            <person name="Fujita T."/>
            <person name="Oishi K."/>
            <person name="Shin-I T."/>
            <person name="Kuroki Y."/>
            <person name="Toyoda A."/>
            <person name="Suzuki Y."/>
            <person name="Hashimoto A."/>
            <person name="Yamaguchi K."/>
            <person name="Sugano A."/>
            <person name="Kohara Y."/>
            <person name="Fujiyama A."/>
            <person name="Anterola A."/>
            <person name="Aoki S."/>
            <person name="Ashton N."/>
            <person name="Barbazuk W.B."/>
            <person name="Barker E."/>
            <person name="Bennetzen J."/>
            <person name="Bezanilla M."/>
            <person name="Blankenship R."/>
            <person name="Cho S.H."/>
            <person name="Dutcher S."/>
            <person name="Estelle M."/>
            <person name="Fawcett J.A."/>
            <person name="Gundlach H."/>
            <person name="Hanada K."/>
            <person name="Heyl A."/>
            <person name="Hicks K.A."/>
            <person name="Hugh J."/>
            <person name="Lohr M."/>
            <person name="Mayer K."/>
            <person name="Melkozernov A."/>
            <person name="Murata T."/>
            <person name="Nelson D."/>
            <person name="Pils B."/>
            <person name="Prigge M."/>
            <person name="Reiss B."/>
            <person name="Renner T."/>
            <person name="Rombauts S."/>
            <person name="Rushton P."/>
            <person name="Sanderfoot A."/>
            <person name="Schween G."/>
            <person name="Shiu S.-H."/>
            <person name="Stueber K."/>
            <person name="Theodoulou F.L."/>
            <person name="Tu H."/>
            <person name="Van de Peer Y."/>
            <person name="Verrier P.J."/>
            <person name="Waters E."/>
            <person name="Wood A."/>
            <person name="Yang L."/>
            <person name="Cove D."/>
            <person name="Cuming A."/>
            <person name="Hasebe M."/>
            <person name="Lucas S."/>
            <person name="Mishler D.B."/>
            <person name="Reski R."/>
            <person name="Grigoriev I."/>
            <person name="Quatrano R.S."/>
            <person name="Boore J.L."/>
        </authorList>
    </citation>
    <scope>NUCLEOTIDE SEQUENCE [LARGE SCALE GENOMIC DNA]</scope>
    <source>
        <strain evidence="1 2">cv. Gransden 2004</strain>
    </source>
</reference>
<accession>A0A7I4DA22</accession>
<organism evidence="1 2">
    <name type="scientific">Physcomitrium patens</name>
    <name type="common">Spreading-leaved earth moss</name>
    <name type="synonym">Physcomitrella patens</name>
    <dbReference type="NCBI Taxonomy" id="3218"/>
    <lineage>
        <taxon>Eukaryota</taxon>
        <taxon>Viridiplantae</taxon>
        <taxon>Streptophyta</taxon>
        <taxon>Embryophyta</taxon>
        <taxon>Bryophyta</taxon>
        <taxon>Bryophytina</taxon>
        <taxon>Bryopsida</taxon>
        <taxon>Funariidae</taxon>
        <taxon>Funariales</taxon>
        <taxon>Funariaceae</taxon>
        <taxon>Physcomitrium</taxon>
    </lineage>
</organism>
<dbReference type="Gramene" id="Pp3c2_16210V3.3">
    <property type="protein sequence ID" value="Pp3c2_16210V3.3"/>
    <property type="gene ID" value="Pp3c2_16210"/>
</dbReference>
<reference evidence="1 2" key="2">
    <citation type="journal article" date="2018" name="Plant J.">
        <title>The Physcomitrella patens chromosome-scale assembly reveals moss genome structure and evolution.</title>
        <authorList>
            <person name="Lang D."/>
            <person name="Ullrich K.K."/>
            <person name="Murat F."/>
            <person name="Fuchs J."/>
            <person name="Jenkins J."/>
            <person name="Haas F.B."/>
            <person name="Piednoel M."/>
            <person name="Gundlach H."/>
            <person name="Van Bel M."/>
            <person name="Meyberg R."/>
            <person name="Vives C."/>
            <person name="Morata J."/>
            <person name="Symeonidi A."/>
            <person name="Hiss M."/>
            <person name="Muchero W."/>
            <person name="Kamisugi Y."/>
            <person name="Saleh O."/>
            <person name="Blanc G."/>
            <person name="Decker E.L."/>
            <person name="van Gessel N."/>
            <person name="Grimwood J."/>
            <person name="Hayes R.D."/>
            <person name="Graham S.W."/>
            <person name="Gunter L.E."/>
            <person name="McDaniel S.F."/>
            <person name="Hoernstein S.N.W."/>
            <person name="Larsson A."/>
            <person name="Li F.W."/>
            <person name="Perroud P.F."/>
            <person name="Phillips J."/>
            <person name="Ranjan P."/>
            <person name="Rokshar D.S."/>
            <person name="Rothfels C.J."/>
            <person name="Schneider L."/>
            <person name="Shu S."/>
            <person name="Stevenson D.W."/>
            <person name="Thummler F."/>
            <person name="Tillich M."/>
            <person name="Villarreal Aguilar J.C."/>
            <person name="Widiez T."/>
            <person name="Wong G.K."/>
            <person name="Wymore A."/>
            <person name="Zhang Y."/>
            <person name="Zimmer A.D."/>
            <person name="Quatrano R.S."/>
            <person name="Mayer K.F.X."/>
            <person name="Goodstein D."/>
            <person name="Casacuberta J.M."/>
            <person name="Vandepoele K."/>
            <person name="Reski R."/>
            <person name="Cuming A.C."/>
            <person name="Tuskan G.A."/>
            <person name="Maumus F."/>
            <person name="Salse J."/>
            <person name="Schmutz J."/>
            <person name="Rensing S.A."/>
        </authorList>
    </citation>
    <scope>NUCLEOTIDE SEQUENCE [LARGE SCALE GENOMIC DNA]</scope>
    <source>
        <strain evidence="1 2">cv. Gransden 2004</strain>
    </source>
</reference>
<dbReference type="AlphaFoldDB" id="A0A7I4DA22"/>
<evidence type="ECO:0000313" key="2">
    <source>
        <dbReference type="Proteomes" id="UP000006727"/>
    </source>
</evidence>
<evidence type="ECO:0000313" key="1">
    <source>
        <dbReference type="EnsemblPlants" id="Pp3c2_16210V3.3"/>
    </source>
</evidence>
<dbReference type="EMBL" id="ABEU02000002">
    <property type="status" value="NOT_ANNOTATED_CDS"/>
    <property type="molecule type" value="Genomic_DNA"/>
</dbReference>
<dbReference type="EnsemblPlants" id="Pp3c2_16210V3.3">
    <property type="protein sequence ID" value="Pp3c2_16210V3.3"/>
    <property type="gene ID" value="Pp3c2_16210"/>
</dbReference>
<gene>
    <name evidence="1" type="primary">LOC112273911</name>
</gene>
<name>A0A7I4DA22_PHYPA</name>
<protein>
    <submittedName>
        <fullName evidence="1">Uncharacterized protein</fullName>
    </submittedName>
</protein>
<dbReference type="Proteomes" id="UP000006727">
    <property type="component" value="Chromosome 2"/>
</dbReference>
<proteinExistence type="predicted"/>
<sequence length="241" mass="27168">MQVKHIMCQAAKMSHVSYEAMKGSRCSRWQDYAREVWHLVKMMFLTSLLCATLLLLPLTTGRSKAGYVMGKNGTEHISPFLALLDKGQPSRVQILETDSDIMKMINGHSTLELKTVVIAETVVPFDERNLLIEYVKRQLDASGVMSEEQKEAVLTMVDVGPMEALVTKEEIGEKGTLSNSAFTALIKKHEENVHFMLIGVRAEPRLGWNWIPSSQRNAWNDVLSRVVADKVHKLLVEIIHP</sequence>
<keyword evidence="2" id="KW-1185">Reference proteome</keyword>
<dbReference type="GeneID" id="112273911"/>
<reference evidence="1" key="3">
    <citation type="submission" date="2020-12" db="UniProtKB">
        <authorList>
            <consortium name="EnsemblPlants"/>
        </authorList>
    </citation>
    <scope>IDENTIFICATION</scope>
</reference>